<keyword evidence="4" id="KW-1185">Reference proteome</keyword>
<reference evidence="3" key="2">
    <citation type="submission" date="2021-08" db="EMBL/GenBank/DDBJ databases">
        <authorList>
            <person name="Eriksson T."/>
        </authorList>
    </citation>
    <scope>NUCLEOTIDE SEQUENCE</scope>
    <source>
        <strain evidence="3">Stoneville</strain>
        <tissue evidence="3">Whole head</tissue>
    </source>
</reference>
<accession>A0A8J6L7F3</accession>
<name>A0A8J6L7F3_TENMO</name>
<dbReference type="InterPro" id="IPR001858">
    <property type="entry name" value="Phosphatidylethanolamine-bd_CS"/>
</dbReference>
<keyword evidence="2" id="KW-0732">Signal</keyword>
<gene>
    <name evidence="3" type="ORF">GEV33_014089</name>
</gene>
<evidence type="ECO:0000313" key="4">
    <source>
        <dbReference type="Proteomes" id="UP000719412"/>
    </source>
</evidence>
<comment type="similarity">
    <text evidence="1">Belongs to the phosphatidylethanolamine-binding protein family.</text>
</comment>
<protein>
    <recommendedName>
        <fullName evidence="5">Phosphatidylethanolamine-binding protein</fullName>
    </recommendedName>
</protein>
<feature type="chain" id="PRO_5035276192" description="Phosphatidylethanolamine-binding protein" evidence="2">
    <location>
        <begin position="19"/>
        <end position="580"/>
    </location>
</feature>
<dbReference type="CDD" id="cd00866">
    <property type="entry name" value="PEBP_euk"/>
    <property type="match status" value="3"/>
</dbReference>
<sequence>MKKFVCAAVLLLLGSVSATKKPSEVEAFRAAEISPDVVGVAPAKVLKVEYKKSHREVTLGNELAPKEVRDQPEVSYTGEPDAFYTLVMTDPDAPSRSQHPMREWNHWLVVNIPASDLSKGEVLTEYVGSGPPKDTGLHRYVFLLYKQPGKVAFSEEHKSNTNGNRGKFSTEKFAKKYGLGDPVAGNFFQAKFDESVPELHKQLVHKAPPTVYYFVAELQKMEADGIVPQILETAPPAHLHLTYPNGKKVKLGNELAPEEVKDEPQAEWEADPAKYYTLVMFDPDAPSRKEPTLADVKHWLVGNIQGGDVSKGDVIAEYFGSGPPKGTDLHRYIFLVYEQKERVTFDEPRSLKESRAHRLKWSLKEFVKKYELGSPVAGDFFKAHRSRPGSPPIKTMTLEARFKHEEIIPDVIDQAPESTVRVIFGGSHEVSLGNELTPTQVKAPPMLSWSAEESAFYTVVFTDPDAPSRANPIRREFLHWLIGNVPGGDLSEGEVLVEFLSSAPPKDSGLHRYTILVYKQRERVDFKEKRIPDTTREGRRHFSARKFAKKYGMGEAIAGNFYLAQWDQYVEEVNEKLAGT</sequence>
<evidence type="ECO:0000256" key="2">
    <source>
        <dbReference type="SAM" id="SignalP"/>
    </source>
</evidence>
<dbReference type="PROSITE" id="PS01220">
    <property type="entry name" value="PBP"/>
    <property type="match status" value="2"/>
</dbReference>
<dbReference type="Gene3D" id="3.90.280.10">
    <property type="entry name" value="PEBP-like"/>
    <property type="match status" value="3"/>
</dbReference>
<feature type="signal peptide" evidence="2">
    <location>
        <begin position="1"/>
        <end position="18"/>
    </location>
</feature>
<dbReference type="SUPFAM" id="SSF49777">
    <property type="entry name" value="PEBP-like"/>
    <property type="match status" value="3"/>
</dbReference>
<dbReference type="InterPro" id="IPR036610">
    <property type="entry name" value="PEBP-like_sf"/>
</dbReference>
<dbReference type="AlphaFoldDB" id="A0A8J6L7F3"/>
<organism evidence="3 4">
    <name type="scientific">Tenebrio molitor</name>
    <name type="common">Yellow mealworm beetle</name>
    <dbReference type="NCBI Taxonomy" id="7067"/>
    <lineage>
        <taxon>Eukaryota</taxon>
        <taxon>Metazoa</taxon>
        <taxon>Ecdysozoa</taxon>
        <taxon>Arthropoda</taxon>
        <taxon>Hexapoda</taxon>
        <taxon>Insecta</taxon>
        <taxon>Pterygota</taxon>
        <taxon>Neoptera</taxon>
        <taxon>Endopterygota</taxon>
        <taxon>Coleoptera</taxon>
        <taxon>Polyphaga</taxon>
        <taxon>Cucujiformia</taxon>
        <taxon>Tenebrionidae</taxon>
        <taxon>Tenebrio</taxon>
    </lineage>
</organism>
<reference evidence="3" key="1">
    <citation type="journal article" date="2020" name="J Insects Food Feed">
        <title>The yellow mealworm (Tenebrio molitor) genome: a resource for the emerging insects as food and feed industry.</title>
        <authorList>
            <person name="Eriksson T."/>
            <person name="Andere A."/>
            <person name="Kelstrup H."/>
            <person name="Emery V."/>
            <person name="Picard C."/>
        </authorList>
    </citation>
    <scope>NUCLEOTIDE SEQUENCE</scope>
    <source>
        <strain evidence="3">Stoneville</strain>
        <tissue evidence="3">Whole head</tissue>
    </source>
</reference>
<dbReference type="Pfam" id="PF01161">
    <property type="entry name" value="PBP"/>
    <property type="match status" value="3"/>
</dbReference>
<dbReference type="EMBL" id="JABDTM020028590">
    <property type="protein sequence ID" value="KAH0808703.1"/>
    <property type="molecule type" value="Genomic_DNA"/>
</dbReference>
<evidence type="ECO:0000256" key="1">
    <source>
        <dbReference type="ARBA" id="ARBA00007091"/>
    </source>
</evidence>
<proteinExistence type="inferred from homology"/>
<dbReference type="PANTHER" id="PTHR11362:SF82">
    <property type="entry name" value="PHOSPHATIDYLETHANOLAMINE-BINDING PROTEIN 4"/>
    <property type="match status" value="1"/>
</dbReference>
<dbReference type="PANTHER" id="PTHR11362">
    <property type="entry name" value="PHOSPHATIDYLETHANOLAMINE-BINDING PROTEIN"/>
    <property type="match status" value="1"/>
</dbReference>
<dbReference type="InterPro" id="IPR035810">
    <property type="entry name" value="PEBP_euk"/>
</dbReference>
<evidence type="ECO:0000313" key="3">
    <source>
        <dbReference type="EMBL" id="KAH0808703.1"/>
    </source>
</evidence>
<dbReference type="InterPro" id="IPR008914">
    <property type="entry name" value="PEBP"/>
</dbReference>
<evidence type="ECO:0008006" key="5">
    <source>
        <dbReference type="Google" id="ProtNLM"/>
    </source>
</evidence>
<dbReference type="Proteomes" id="UP000719412">
    <property type="component" value="Unassembled WGS sequence"/>
</dbReference>
<comment type="caution">
    <text evidence="3">The sequence shown here is derived from an EMBL/GenBank/DDBJ whole genome shotgun (WGS) entry which is preliminary data.</text>
</comment>